<evidence type="ECO:0000313" key="6">
    <source>
        <dbReference type="Proteomes" id="UP000325598"/>
    </source>
</evidence>
<dbReference type="EMBL" id="BLAG01000005">
    <property type="protein sequence ID" value="GES28813.1"/>
    <property type="molecule type" value="Genomic_DNA"/>
</dbReference>
<evidence type="ECO:0000313" key="5">
    <source>
        <dbReference type="EMBL" id="GES28813.1"/>
    </source>
</evidence>
<name>A0A5J4L463_9ACTN</name>
<evidence type="ECO:0000256" key="2">
    <source>
        <dbReference type="SAM" id="MobiDB-lite"/>
    </source>
</evidence>
<protein>
    <recommendedName>
        <fullName evidence="7">Transcriptional regulator</fullName>
    </recommendedName>
</protein>
<dbReference type="Pfam" id="PF17853">
    <property type="entry name" value="GGDEF_2"/>
    <property type="match status" value="1"/>
</dbReference>
<dbReference type="Proteomes" id="UP000325598">
    <property type="component" value="Unassembled WGS sequence"/>
</dbReference>
<sequence>MWIAGESLRKAVDPTMATTSGTTGRSPRTSWGREHLANMYSLFVLSMIMNDAPDESDVLTRALTAVGTLGPCRAEAAYLTLDNGLTRTPTDWPRATPHLDAQVRRLDGQGGPVTVPDREWGWSLALRSTADVIGHLVVSARSQPTDDEYFLLRVLAQQTAAALTQAMARRTERDREQRLRQLSDDRAATNARLTTSVSELEHQRSVHEMLSDASANDDGVQGIAGALHQLTGYPVAIEDRFGNLRAWAGPGRPDPYPKPEAAPHEELLQDVARRLRPVRVAEQVIALAQHRGEVLGTVALIDPEAGAGEEEWFALDYASTALALELAHLRNLAEVELRLRRELVDDLITGTDDASAYARAAAVGHDLHGPQYLVAVQWTGRPADDTFVQAVGRSAAGLRMRSLLARRSGMAVLVLQGRPQAKALYEAVGRELGSPTGSIGVGGRCDTPSEIPRSFQEALRALEVRQRSQSPHGATTFDELGLYRILGSGGGYREVEQFVREWLGPLLDYDAAHHSDLVQTLSQYFECGGNYDATAAALAIHRSTLRYRLQRIREVSGNGLGDVDGRLNLHVATRVWKVLGG</sequence>
<evidence type="ECO:0000259" key="3">
    <source>
        <dbReference type="Pfam" id="PF13556"/>
    </source>
</evidence>
<gene>
    <name evidence="5" type="ORF">San01_13000</name>
</gene>
<dbReference type="InterPro" id="IPR042070">
    <property type="entry name" value="PucR_C-HTH_sf"/>
</dbReference>
<comment type="similarity">
    <text evidence="1">Belongs to the CdaR family.</text>
</comment>
<organism evidence="5 6">
    <name type="scientific">Streptomyces angustmyceticus</name>
    <dbReference type="NCBI Taxonomy" id="285578"/>
    <lineage>
        <taxon>Bacteria</taxon>
        <taxon>Bacillati</taxon>
        <taxon>Actinomycetota</taxon>
        <taxon>Actinomycetes</taxon>
        <taxon>Kitasatosporales</taxon>
        <taxon>Streptomycetaceae</taxon>
        <taxon>Streptomyces</taxon>
    </lineage>
</organism>
<feature type="domain" description="PucR C-terminal helix-turn-helix" evidence="3">
    <location>
        <begin position="517"/>
        <end position="574"/>
    </location>
</feature>
<evidence type="ECO:0000259" key="4">
    <source>
        <dbReference type="Pfam" id="PF17853"/>
    </source>
</evidence>
<reference evidence="5 6" key="1">
    <citation type="submission" date="2019-10" db="EMBL/GenBank/DDBJ databases">
        <title>Whole genome shotgun sequence of Streptomyces angustmyceticus NBRC 3934.</title>
        <authorList>
            <person name="Hosoyama A."/>
            <person name="Ichikawa N."/>
            <person name="Kimura A."/>
            <person name="Kitahashi Y."/>
            <person name="Komaki H."/>
            <person name="Uohara A."/>
        </authorList>
    </citation>
    <scope>NUCLEOTIDE SEQUENCE [LARGE SCALE GENOMIC DNA]</scope>
    <source>
        <strain evidence="5 6">NBRC 3934</strain>
    </source>
</reference>
<accession>A0A5J4L463</accession>
<proteinExistence type="inferred from homology"/>
<dbReference type="InterPro" id="IPR025736">
    <property type="entry name" value="PucR_C-HTH_dom"/>
</dbReference>
<evidence type="ECO:0000256" key="1">
    <source>
        <dbReference type="ARBA" id="ARBA00006754"/>
    </source>
</evidence>
<dbReference type="Gene3D" id="1.10.10.2840">
    <property type="entry name" value="PucR C-terminal helix-turn-helix domain"/>
    <property type="match status" value="1"/>
</dbReference>
<dbReference type="InterPro" id="IPR041522">
    <property type="entry name" value="CdaR_GGDEF"/>
</dbReference>
<feature type="domain" description="CdaR GGDEF-like" evidence="4">
    <location>
        <begin position="350"/>
        <end position="464"/>
    </location>
</feature>
<dbReference type="InterPro" id="IPR051448">
    <property type="entry name" value="CdaR-like_regulators"/>
</dbReference>
<dbReference type="Pfam" id="PF13556">
    <property type="entry name" value="HTH_30"/>
    <property type="match status" value="1"/>
</dbReference>
<comment type="caution">
    <text evidence="5">The sequence shown here is derived from an EMBL/GenBank/DDBJ whole genome shotgun (WGS) entry which is preliminary data.</text>
</comment>
<dbReference type="PANTHER" id="PTHR33744:SF1">
    <property type="entry name" value="DNA-BINDING TRANSCRIPTIONAL ACTIVATOR ADER"/>
    <property type="match status" value="1"/>
</dbReference>
<dbReference type="Gene3D" id="3.30.450.40">
    <property type="match status" value="1"/>
</dbReference>
<feature type="compositionally biased region" description="Basic and acidic residues" evidence="2">
    <location>
        <begin position="170"/>
        <end position="187"/>
    </location>
</feature>
<feature type="region of interest" description="Disordered" evidence="2">
    <location>
        <begin position="170"/>
        <end position="189"/>
    </location>
</feature>
<dbReference type="InterPro" id="IPR029016">
    <property type="entry name" value="GAF-like_dom_sf"/>
</dbReference>
<evidence type="ECO:0008006" key="7">
    <source>
        <dbReference type="Google" id="ProtNLM"/>
    </source>
</evidence>
<dbReference type="AlphaFoldDB" id="A0A5J4L463"/>
<dbReference type="PANTHER" id="PTHR33744">
    <property type="entry name" value="CARBOHYDRATE DIACID REGULATOR"/>
    <property type="match status" value="1"/>
</dbReference>
<keyword evidence="6" id="KW-1185">Reference proteome</keyword>